<organism evidence="3 4">
    <name type="scientific">Corynebacterium antarcticum</name>
    <dbReference type="NCBI Taxonomy" id="2800405"/>
    <lineage>
        <taxon>Bacteria</taxon>
        <taxon>Bacillati</taxon>
        <taxon>Actinomycetota</taxon>
        <taxon>Actinomycetes</taxon>
        <taxon>Mycobacteriales</taxon>
        <taxon>Corynebacteriaceae</taxon>
        <taxon>Corynebacterium</taxon>
    </lineage>
</organism>
<dbReference type="Proteomes" id="UP001070238">
    <property type="component" value="Unassembled WGS sequence"/>
</dbReference>
<evidence type="ECO:0000256" key="2">
    <source>
        <dbReference type="SAM" id="SignalP"/>
    </source>
</evidence>
<sequence length="79" mass="7840">MASSLIALSLLITGCSGAPQESTEAPASTAVGSDATAVESVPVAEITNPDYVRPPTPTMIARGPTEASTRSSGPHSANS</sequence>
<accession>A0A9Q4CES1</accession>
<gene>
    <name evidence="3" type="ORF">OS123_09690</name>
</gene>
<reference evidence="3" key="1">
    <citation type="submission" date="2022-11" db="EMBL/GenBank/DDBJ databases">
        <title>Corynebacterium sp. isolated from Penguins.</title>
        <authorList>
            <person name="Sedlar K."/>
            <person name="Svec P."/>
        </authorList>
    </citation>
    <scope>NUCLEOTIDE SEQUENCE</scope>
    <source>
        <strain evidence="3">P5875</strain>
    </source>
</reference>
<feature type="compositionally biased region" description="Polar residues" evidence="1">
    <location>
        <begin position="66"/>
        <end position="79"/>
    </location>
</feature>
<comment type="caution">
    <text evidence="3">The sequence shown here is derived from an EMBL/GenBank/DDBJ whole genome shotgun (WGS) entry which is preliminary data.</text>
</comment>
<proteinExistence type="predicted"/>
<evidence type="ECO:0008006" key="5">
    <source>
        <dbReference type="Google" id="ProtNLM"/>
    </source>
</evidence>
<evidence type="ECO:0000256" key="1">
    <source>
        <dbReference type="SAM" id="MobiDB-lite"/>
    </source>
</evidence>
<feature type="signal peptide" evidence="2">
    <location>
        <begin position="1"/>
        <end position="18"/>
    </location>
</feature>
<dbReference type="RefSeq" id="WP_248113890.1">
    <property type="nucleotide sequence ID" value="NZ_JALNJB010000004.1"/>
</dbReference>
<feature type="region of interest" description="Disordered" evidence="1">
    <location>
        <begin position="46"/>
        <end position="79"/>
    </location>
</feature>
<evidence type="ECO:0000313" key="3">
    <source>
        <dbReference type="EMBL" id="MCX7538802.1"/>
    </source>
</evidence>
<dbReference type="EMBL" id="JAPMKX010000004">
    <property type="protein sequence ID" value="MCX7538802.1"/>
    <property type="molecule type" value="Genomic_DNA"/>
</dbReference>
<evidence type="ECO:0000313" key="4">
    <source>
        <dbReference type="Proteomes" id="UP001070238"/>
    </source>
</evidence>
<name>A0A9Q4CES1_9CORY</name>
<keyword evidence="2" id="KW-0732">Signal</keyword>
<protein>
    <recommendedName>
        <fullName evidence="5">Secreted protein</fullName>
    </recommendedName>
</protein>
<feature type="chain" id="PRO_5040432529" description="Secreted protein" evidence="2">
    <location>
        <begin position="19"/>
        <end position="79"/>
    </location>
</feature>
<dbReference type="AlphaFoldDB" id="A0A9Q4CES1"/>